<reference evidence="2 3" key="1">
    <citation type="journal article" date="2020" name="J. Phycol.">
        <title>Comparative genome analysis reveals Cyanidiococcus gen. nov., a new extremophilic red algal genus sister to Cyanidioschyzon (Cyanidioschyzonaceae, Rhodophyta).</title>
        <authorList>
            <person name="Liu S.-L."/>
            <person name="Chiang Y.-R."/>
            <person name="Yoon H.S."/>
            <person name="Fu H.-Y."/>
        </authorList>
    </citation>
    <scope>NUCLEOTIDE SEQUENCE [LARGE SCALE GENOMIC DNA]</scope>
    <source>
        <strain evidence="2 3">THAL066</strain>
    </source>
</reference>
<protein>
    <submittedName>
        <fullName evidence="2">Endodeoxyribonuclease</fullName>
    </submittedName>
</protein>
<dbReference type="PANTHER" id="PTHR10848:SF0">
    <property type="entry name" value="MEIOTIC RECOMBINATION PROTEIN SPO11"/>
    <property type="match status" value="1"/>
</dbReference>
<comment type="caution">
    <text evidence="2">The sequence shown here is derived from an EMBL/GenBank/DDBJ whole genome shotgun (WGS) entry which is preliminary data.</text>
</comment>
<dbReference type="GO" id="GO:0003677">
    <property type="term" value="F:DNA binding"/>
    <property type="evidence" value="ECO:0007669"/>
    <property type="project" value="InterPro"/>
</dbReference>
<dbReference type="GO" id="GO:0000228">
    <property type="term" value="C:nuclear chromosome"/>
    <property type="evidence" value="ECO:0007669"/>
    <property type="project" value="TreeGrafter"/>
</dbReference>
<dbReference type="SUPFAM" id="SSF56726">
    <property type="entry name" value="DNA topoisomerase IV, alpha subunit"/>
    <property type="match status" value="1"/>
</dbReference>
<dbReference type="GO" id="GO:0003918">
    <property type="term" value="F:DNA topoisomerase type II (double strand cut, ATP-hydrolyzing) activity"/>
    <property type="evidence" value="ECO:0007669"/>
    <property type="project" value="InterPro"/>
</dbReference>
<keyword evidence="3" id="KW-1185">Reference proteome</keyword>
<name>A0A7J7IF80_9RHOD</name>
<dbReference type="Proteomes" id="UP000530660">
    <property type="component" value="Unassembled WGS sequence"/>
</dbReference>
<evidence type="ECO:0000313" key="2">
    <source>
        <dbReference type="EMBL" id="KAF6001668.1"/>
    </source>
</evidence>
<evidence type="ECO:0000259" key="1">
    <source>
        <dbReference type="Pfam" id="PF21180"/>
    </source>
</evidence>
<dbReference type="EMBL" id="VWRR01000013">
    <property type="protein sequence ID" value="KAF6001668.1"/>
    <property type="molecule type" value="Genomic_DNA"/>
</dbReference>
<gene>
    <name evidence="2" type="primary">SPO11</name>
    <name evidence="2" type="ORF">F1559_001138</name>
</gene>
<feature type="domain" description="Topoisomerase 6 subunit A/Spo11 TOPRIM" evidence="1">
    <location>
        <begin position="286"/>
        <end position="363"/>
    </location>
</feature>
<dbReference type="GO" id="GO:0007131">
    <property type="term" value="P:reciprocal meiotic recombination"/>
    <property type="evidence" value="ECO:0007669"/>
    <property type="project" value="TreeGrafter"/>
</dbReference>
<dbReference type="AlphaFoldDB" id="A0A7J7IF80"/>
<evidence type="ECO:0000313" key="3">
    <source>
        <dbReference type="Proteomes" id="UP000530660"/>
    </source>
</evidence>
<dbReference type="CDD" id="cd00223">
    <property type="entry name" value="TOPRIM_TopoIIB_SPO"/>
    <property type="match status" value="1"/>
</dbReference>
<dbReference type="Pfam" id="PF21180">
    <property type="entry name" value="TOP6A-Spo11_Toprim"/>
    <property type="match status" value="1"/>
</dbReference>
<dbReference type="OrthoDB" id="5377392at2759"/>
<dbReference type="Gene3D" id="3.40.1360.10">
    <property type="match status" value="1"/>
</dbReference>
<dbReference type="InterPro" id="IPR034136">
    <property type="entry name" value="TOPRIM_Topo6A/Spo11"/>
</dbReference>
<accession>A0A7J7IF80</accession>
<dbReference type="InterPro" id="IPR036078">
    <property type="entry name" value="Spo11/TopoVI_A_sf"/>
</dbReference>
<dbReference type="GO" id="GO:0000706">
    <property type="term" value="P:meiotic DNA double-strand break processing"/>
    <property type="evidence" value="ECO:0007669"/>
    <property type="project" value="TreeGrafter"/>
</dbReference>
<sequence>MYAGATRPKRNQALRLPLDPSFSRFLKFRSLTLLNFSKIKCSCGYLLFEQKMQTLLKRRGFCNPRRARIRVCPAGGRADSWTQPIRVLLCLEIQMEVFQSEDIESLGVRILGALHIIKLSQEWIAAIHVLQLLHQIRSEERFRGDALEKGASVRFTTRDLYYLDRTTNRLTVRVHCPKESLEASLKLDSYLSVQNIQRGLKLLDRMFHNPLLQYRLGVLPKPKGIMWAPPGYSLFWVGSNGKTSVLELDRGPCVPSELAFTSASIQVRPYWTSPAGFHEATQLRGILVTEKETTFRSLLRDGADTRGSFRHYAHRNGIAMLTGKGYPDRATVALVRNIAETEHVPVCLLTDCDPDGIAIAQKYGAAVHRVGIPLQMKNTRELAALRPLSSRDRAMIENLSRAALEKGASAVGIQPVLDQMRFSGYKAEIESWDRETLIGFVISALEECIACHQSGGT</sequence>
<proteinExistence type="predicted"/>
<dbReference type="PANTHER" id="PTHR10848">
    <property type="entry name" value="MEIOTIC RECOMBINATION PROTEIN SPO11"/>
    <property type="match status" value="1"/>
</dbReference>
<dbReference type="GO" id="GO:0042138">
    <property type="term" value="P:meiotic DNA double-strand break formation"/>
    <property type="evidence" value="ECO:0007669"/>
    <property type="project" value="TreeGrafter"/>
</dbReference>
<dbReference type="InterPro" id="IPR002815">
    <property type="entry name" value="Spo11/TopoVI_A"/>
</dbReference>
<organism evidence="2 3">
    <name type="scientific">Cyanidiococcus yangmingshanensis</name>
    <dbReference type="NCBI Taxonomy" id="2690220"/>
    <lineage>
        <taxon>Eukaryota</taxon>
        <taxon>Rhodophyta</taxon>
        <taxon>Bangiophyceae</taxon>
        <taxon>Cyanidiales</taxon>
        <taxon>Cyanidiaceae</taxon>
        <taxon>Cyanidiococcus</taxon>
    </lineage>
</organism>